<dbReference type="OrthoDB" id="3488255at2759"/>
<keyword evidence="3" id="KW-1185">Reference proteome</keyword>
<accession>A0A9P4QMY4</accession>
<reference evidence="2" key="1">
    <citation type="journal article" date="2020" name="Stud. Mycol.">
        <title>101 Dothideomycetes genomes: a test case for predicting lifestyles and emergence of pathogens.</title>
        <authorList>
            <person name="Haridas S."/>
            <person name="Albert R."/>
            <person name="Binder M."/>
            <person name="Bloem J."/>
            <person name="Labutti K."/>
            <person name="Salamov A."/>
            <person name="Andreopoulos B."/>
            <person name="Baker S."/>
            <person name="Barry K."/>
            <person name="Bills G."/>
            <person name="Bluhm B."/>
            <person name="Cannon C."/>
            <person name="Castanera R."/>
            <person name="Culley D."/>
            <person name="Daum C."/>
            <person name="Ezra D."/>
            <person name="Gonzalez J."/>
            <person name="Henrissat B."/>
            <person name="Kuo A."/>
            <person name="Liang C."/>
            <person name="Lipzen A."/>
            <person name="Lutzoni F."/>
            <person name="Magnuson J."/>
            <person name="Mondo S."/>
            <person name="Nolan M."/>
            <person name="Ohm R."/>
            <person name="Pangilinan J."/>
            <person name="Park H.-J."/>
            <person name="Ramirez L."/>
            <person name="Alfaro M."/>
            <person name="Sun H."/>
            <person name="Tritt A."/>
            <person name="Yoshinaga Y."/>
            <person name="Zwiers L.-H."/>
            <person name="Turgeon B."/>
            <person name="Goodwin S."/>
            <person name="Spatafora J."/>
            <person name="Crous P."/>
            <person name="Grigoriev I."/>
        </authorList>
    </citation>
    <scope>NUCLEOTIDE SEQUENCE</scope>
    <source>
        <strain evidence="2">CBS 125425</strain>
    </source>
</reference>
<dbReference type="SUPFAM" id="SSF51126">
    <property type="entry name" value="Pectin lyase-like"/>
    <property type="match status" value="1"/>
</dbReference>
<proteinExistence type="predicted"/>
<feature type="domain" description="Right handed beta helix" evidence="1">
    <location>
        <begin position="185"/>
        <end position="324"/>
    </location>
</feature>
<dbReference type="Pfam" id="PF13229">
    <property type="entry name" value="Beta_helix"/>
    <property type="match status" value="1"/>
</dbReference>
<dbReference type="InterPro" id="IPR012334">
    <property type="entry name" value="Pectin_lyas_fold"/>
</dbReference>
<sequence>MPWRNEKCHRVYPHQSIQDAVNRASPGDRIEVEAGTYNEQLVIKKPDIHLIGKGATLQPPPSPTQNLCTGLSQTGDGHNTSAGICIHGHHIELEAYHTEHRKILSVGTFLSKVQITGFTVSNFDGENIAAIGTQSLHISHNTLVDGGQYGFLSVGCKGTRAEHNTVSTDKLDIIGLLVDDYADAVLAGNDVTGYFTALVSQTNGGVIKDNRAYNVCVGASADPGVKGSVIRENDFEYRNPGCDKGFAAYGAGVVVFGASETLVEENTVERFNNGGFGVGIFLLNGSEGEVATGNVVKGNVLRENYVDVFDSSTGENVFGGNKCESVSNSTVKSFPAEACA</sequence>
<dbReference type="Gene3D" id="2.160.20.10">
    <property type="entry name" value="Single-stranded right-handed beta-helix, Pectin lyase-like"/>
    <property type="match status" value="1"/>
</dbReference>
<comment type="caution">
    <text evidence="2">The sequence shown here is derived from an EMBL/GenBank/DDBJ whole genome shotgun (WGS) entry which is preliminary data.</text>
</comment>
<evidence type="ECO:0000259" key="1">
    <source>
        <dbReference type="Pfam" id="PF13229"/>
    </source>
</evidence>
<evidence type="ECO:0000313" key="3">
    <source>
        <dbReference type="Proteomes" id="UP000799444"/>
    </source>
</evidence>
<name>A0A9P4QMY4_9PLEO</name>
<dbReference type="AlphaFoldDB" id="A0A9P4QMY4"/>
<dbReference type="InterPro" id="IPR039448">
    <property type="entry name" value="Beta_helix"/>
</dbReference>
<dbReference type="InterPro" id="IPR011050">
    <property type="entry name" value="Pectin_lyase_fold/virulence"/>
</dbReference>
<keyword evidence="2" id="KW-0456">Lyase</keyword>
<evidence type="ECO:0000313" key="2">
    <source>
        <dbReference type="EMBL" id="KAF2730352.1"/>
    </source>
</evidence>
<protein>
    <submittedName>
        <fullName evidence="2">Pectin lyase-like protein</fullName>
    </submittedName>
</protein>
<dbReference type="GO" id="GO:0016829">
    <property type="term" value="F:lyase activity"/>
    <property type="evidence" value="ECO:0007669"/>
    <property type="project" value="UniProtKB-KW"/>
</dbReference>
<organism evidence="2 3">
    <name type="scientific">Polyplosphaeria fusca</name>
    <dbReference type="NCBI Taxonomy" id="682080"/>
    <lineage>
        <taxon>Eukaryota</taxon>
        <taxon>Fungi</taxon>
        <taxon>Dikarya</taxon>
        <taxon>Ascomycota</taxon>
        <taxon>Pezizomycotina</taxon>
        <taxon>Dothideomycetes</taxon>
        <taxon>Pleosporomycetidae</taxon>
        <taxon>Pleosporales</taxon>
        <taxon>Tetraplosphaeriaceae</taxon>
        <taxon>Polyplosphaeria</taxon>
    </lineage>
</organism>
<dbReference type="EMBL" id="ML996219">
    <property type="protein sequence ID" value="KAF2730352.1"/>
    <property type="molecule type" value="Genomic_DNA"/>
</dbReference>
<gene>
    <name evidence="2" type="ORF">EJ04DRAFT_445280</name>
</gene>
<dbReference type="Proteomes" id="UP000799444">
    <property type="component" value="Unassembled WGS sequence"/>
</dbReference>